<dbReference type="EMBL" id="UGSB01000001">
    <property type="protein sequence ID" value="SUA53772.1"/>
    <property type="molecule type" value="Genomic_DNA"/>
</dbReference>
<dbReference type="GO" id="GO:0016790">
    <property type="term" value="F:thiolester hydrolase activity"/>
    <property type="evidence" value="ECO:0007669"/>
    <property type="project" value="UniProtKB-ARBA"/>
</dbReference>
<dbReference type="CDD" id="cd03443">
    <property type="entry name" value="PaaI_thioesterase"/>
    <property type="match status" value="1"/>
</dbReference>
<reference evidence="3 4" key="1">
    <citation type="submission" date="2018-06" db="EMBL/GenBank/DDBJ databases">
        <authorList>
            <consortium name="Pathogen Informatics"/>
            <person name="Doyle S."/>
        </authorList>
    </citation>
    <scope>NUCLEOTIDE SEQUENCE [LARGE SCALE GENOMIC DNA]</scope>
    <source>
        <strain evidence="3 4">NCTC11997</strain>
    </source>
</reference>
<evidence type="ECO:0000259" key="1">
    <source>
        <dbReference type="Pfam" id="PF03061"/>
    </source>
</evidence>
<dbReference type="OrthoDB" id="7060041at2"/>
<evidence type="ECO:0000313" key="4">
    <source>
        <dbReference type="Proteomes" id="UP000254603"/>
    </source>
</evidence>
<organism evidence="3 4">
    <name type="scientific">Oligella ureolytica</name>
    <dbReference type="NCBI Taxonomy" id="90244"/>
    <lineage>
        <taxon>Bacteria</taxon>
        <taxon>Pseudomonadati</taxon>
        <taxon>Pseudomonadota</taxon>
        <taxon>Betaproteobacteria</taxon>
        <taxon>Burkholderiales</taxon>
        <taxon>Alcaligenaceae</taxon>
        <taxon>Oligella</taxon>
    </lineage>
</organism>
<dbReference type="Proteomes" id="UP000254603">
    <property type="component" value="Unassembled WGS sequence"/>
</dbReference>
<dbReference type="RefSeq" id="WP_018575704.1">
    <property type="nucleotide sequence ID" value="NZ_CP065725.1"/>
</dbReference>
<sequence length="144" mass="15983">MNDKNIPEGFIALDRDSPFSDLTGPYYEKLDTNGKHEVLGLRLRHEHLNKARMAHGGLFMTIADNALGDAILAQSDEPISFATVSFSSEFLSAGREGDWVEARVAINRRGRRLIFAQCALSIEGKNIFNASAVFTILEKKQTLD</sequence>
<accession>A0A378XEA5</accession>
<gene>
    <name evidence="2" type="ORF">I6G29_06230</name>
    <name evidence="3" type="ORF">NCTC11997_01302</name>
</gene>
<name>A0A378XEA5_9BURK</name>
<feature type="domain" description="Thioesterase" evidence="1">
    <location>
        <begin position="54"/>
        <end position="123"/>
    </location>
</feature>
<dbReference type="InterPro" id="IPR029069">
    <property type="entry name" value="HotDog_dom_sf"/>
</dbReference>
<dbReference type="Proteomes" id="UP000594903">
    <property type="component" value="Chromosome"/>
</dbReference>
<dbReference type="SUPFAM" id="SSF54637">
    <property type="entry name" value="Thioesterase/thiol ester dehydrase-isomerase"/>
    <property type="match status" value="1"/>
</dbReference>
<dbReference type="Pfam" id="PF03061">
    <property type="entry name" value="4HBT"/>
    <property type="match status" value="1"/>
</dbReference>
<dbReference type="AlphaFoldDB" id="A0A378XEA5"/>
<proteinExistence type="predicted"/>
<evidence type="ECO:0000313" key="3">
    <source>
        <dbReference type="EMBL" id="SUA53772.1"/>
    </source>
</evidence>
<dbReference type="InterPro" id="IPR006683">
    <property type="entry name" value="Thioestr_dom"/>
</dbReference>
<keyword evidence="5" id="KW-1185">Reference proteome</keyword>
<protein>
    <submittedName>
        <fullName evidence="2">PaaI family thioesterase</fullName>
    </submittedName>
    <submittedName>
        <fullName evidence="3">Uncharacterized protein, possibly involved in aromatic compounds catabolism</fullName>
    </submittedName>
</protein>
<evidence type="ECO:0000313" key="2">
    <source>
        <dbReference type="EMBL" id="QPT41124.1"/>
    </source>
</evidence>
<evidence type="ECO:0000313" key="5">
    <source>
        <dbReference type="Proteomes" id="UP000594903"/>
    </source>
</evidence>
<dbReference type="EMBL" id="CP065725">
    <property type="protein sequence ID" value="QPT41124.1"/>
    <property type="molecule type" value="Genomic_DNA"/>
</dbReference>
<dbReference type="Gene3D" id="3.10.129.10">
    <property type="entry name" value="Hotdog Thioesterase"/>
    <property type="match status" value="1"/>
</dbReference>
<reference evidence="2 5" key="2">
    <citation type="submission" date="2020-12" db="EMBL/GenBank/DDBJ databases">
        <title>FDA dAtabase for Regulatory Grade micrObial Sequences (FDA-ARGOS): Supporting development and validation of Infectious Disease Dx tests.</title>
        <authorList>
            <person name="Sproer C."/>
            <person name="Gronow S."/>
            <person name="Severitt S."/>
            <person name="Schroder I."/>
            <person name="Tallon L."/>
            <person name="Sadzewicz L."/>
            <person name="Zhao X."/>
            <person name="Boylan J."/>
            <person name="Ott S."/>
            <person name="Bowen H."/>
            <person name="Vavikolanu K."/>
            <person name="Mehta A."/>
            <person name="Aluvathingal J."/>
            <person name="Nadendla S."/>
            <person name="Lowell S."/>
            <person name="Myers T."/>
            <person name="Yan Y."/>
            <person name="Sichtig H."/>
        </authorList>
    </citation>
    <scope>NUCLEOTIDE SEQUENCE [LARGE SCALE GENOMIC DNA]</scope>
    <source>
        <strain evidence="2 5">FDAARGOS_872</strain>
    </source>
</reference>
<dbReference type="STRING" id="1122619.GCA_000373745_02525"/>